<dbReference type="InterPro" id="IPR027417">
    <property type="entry name" value="P-loop_NTPase"/>
</dbReference>
<keyword evidence="2" id="KW-0040">ANK repeat</keyword>
<accession>A0A3N4KGR6</accession>
<feature type="domain" description="GPI inositol-deacylase winged helix" evidence="3">
    <location>
        <begin position="314"/>
        <end position="393"/>
    </location>
</feature>
<dbReference type="PANTHER" id="PTHR10039">
    <property type="entry name" value="AMELOGENIN"/>
    <property type="match status" value="1"/>
</dbReference>
<protein>
    <submittedName>
        <fullName evidence="5">Uncharacterized protein</fullName>
    </submittedName>
</protein>
<proteinExistence type="predicted"/>
<evidence type="ECO:0000259" key="3">
    <source>
        <dbReference type="Pfam" id="PF22939"/>
    </source>
</evidence>
<feature type="repeat" description="ANK" evidence="2">
    <location>
        <begin position="479"/>
        <end position="511"/>
    </location>
</feature>
<dbReference type="SMART" id="SM00248">
    <property type="entry name" value="ANK"/>
    <property type="match status" value="5"/>
</dbReference>
<feature type="non-terminal residue" evidence="5">
    <location>
        <position position="567"/>
    </location>
</feature>
<feature type="domain" description="Nephrocystin 3-like N-terminal" evidence="4">
    <location>
        <begin position="34"/>
        <end position="197"/>
    </location>
</feature>
<keyword evidence="6" id="KW-1185">Reference proteome</keyword>
<dbReference type="InterPro" id="IPR056884">
    <property type="entry name" value="NPHP3-like_N"/>
</dbReference>
<dbReference type="AlphaFoldDB" id="A0A3N4KGR6"/>
<dbReference type="PANTHER" id="PTHR10039:SF15">
    <property type="entry name" value="NACHT DOMAIN-CONTAINING PROTEIN"/>
    <property type="match status" value="1"/>
</dbReference>
<dbReference type="Gene3D" id="1.25.40.20">
    <property type="entry name" value="Ankyrin repeat-containing domain"/>
    <property type="match status" value="2"/>
</dbReference>
<dbReference type="OrthoDB" id="448455at2759"/>
<keyword evidence="1" id="KW-0677">Repeat</keyword>
<evidence type="ECO:0000256" key="2">
    <source>
        <dbReference type="PROSITE-ProRule" id="PRU00023"/>
    </source>
</evidence>
<dbReference type="Pfam" id="PF12796">
    <property type="entry name" value="Ank_2"/>
    <property type="match status" value="1"/>
</dbReference>
<dbReference type="InParanoid" id="A0A3N4KGR6"/>
<dbReference type="PROSITE" id="PS50088">
    <property type="entry name" value="ANK_REPEAT"/>
    <property type="match status" value="3"/>
</dbReference>
<evidence type="ECO:0000313" key="6">
    <source>
        <dbReference type="Proteomes" id="UP000277580"/>
    </source>
</evidence>
<dbReference type="EMBL" id="ML119149">
    <property type="protein sequence ID" value="RPB09743.1"/>
    <property type="molecule type" value="Genomic_DNA"/>
</dbReference>
<dbReference type="Pfam" id="PF13637">
    <property type="entry name" value="Ank_4"/>
    <property type="match status" value="1"/>
</dbReference>
<name>A0A3N4KGR6_9PEZI</name>
<gene>
    <name evidence="5" type="ORF">P167DRAFT_492106</name>
</gene>
<dbReference type="Proteomes" id="UP000277580">
    <property type="component" value="Unassembled WGS sequence"/>
</dbReference>
<dbReference type="Gene3D" id="3.40.50.300">
    <property type="entry name" value="P-loop containing nucleotide triphosphate hydrolases"/>
    <property type="match status" value="1"/>
</dbReference>
<sequence>MVYLEEERDRILEWLYEGAFDTKHREISNRRQKNTAQWIIVSPEVTAWMNNLSGSRLLWGYGIPGAGKTFLSSMMIDYLQEYSLETGSGLAYIYFNYKEQLEQKPAVILASIIKQLSSQLLHLPKVVQELYGRLAPLKRRPLFRDLESILVAISKLFPQTYIVCDALDECPQSQRRELLPFFLRIGLQKINLFLTSRDYPEDIQCFFENSDKVRLSARDDDITSYIEQKIEENPRAKRLVNEGKCKDLIISSIKRNANKMFLLVHFQIEHLCQQTTVKEIIKELETFESSSSQLYPMDPTYDRAMEIVQQQAPSCTRLAFKIFSWLFGGMRPLKVRELQHAVSIEEGCTIFDDTNIPDRKTLLDVCASLVTINEEDDTIRFVHRTVAEYLLRTNALPINLRTQLAIVCATYLSLDVFSRVSNPGNLSSYLQASRWEYQPGLLFPETPLHVAISWNHFPLLLALLDNTSYCANINARDSKLRTPLHYASYGEREDAVELLLDLGAETLAQDKKGRTALHQAAKKGPDSIVEMLLDSGSDVSAKDVYGWTALHIAANNGNTSIVDMLLS</sequence>
<feature type="repeat" description="ANK" evidence="2">
    <location>
        <begin position="512"/>
        <end position="544"/>
    </location>
</feature>
<dbReference type="SUPFAM" id="SSF48403">
    <property type="entry name" value="Ankyrin repeat"/>
    <property type="match status" value="1"/>
</dbReference>
<dbReference type="PROSITE" id="PS50297">
    <property type="entry name" value="ANK_REP_REGION"/>
    <property type="match status" value="3"/>
</dbReference>
<evidence type="ECO:0000313" key="5">
    <source>
        <dbReference type="EMBL" id="RPB09743.1"/>
    </source>
</evidence>
<reference evidence="5 6" key="1">
    <citation type="journal article" date="2018" name="Nat. Ecol. Evol.">
        <title>Pezizomycetes genomes reveal the molecular basis of ectomycorrhizal truffle lifestyle.</title>
        <authorList>
            <person name="Murat C."/>
            <person name="Payen T."/>
            <person name="Noel B."/>
            <person name="Kuo A."/>
            <person name="Morin E."/>
            <person name="Chen J."/>
            <person name="Kohler A."/>
            <person name="Krizsan K."/>
            <person name="Balestrini R."/>
            <person name="Da Silva C."/>
            <person name="Montanini B."/>
            <person name="Hainaut M."/>
            <person name="Levati E."/>
            <person name="Barry K.W."/>
            <person name="Belfiori B."/>
            <person name="Cichocki N."/>
            <person name="Clum A."/>
            <person name="Dockter R.B."/>
            <person name="Fauchery L."/>
            <person name="Guy J."/>
            <person name="Iotti M."/>
            <person name="Le Tacon F."/>
            <person name="Lindquist E.A."/>
            <person name="Lipzen A."/>
            <person name="Malagnac F."/>
            <person name="Mello A."/>
            <person name="Molinier V."/>
            <person name="Miyauchi S."/>
            <person name="Poulain J."/>
            <person name="Riccioni C."/>
            <person name="Rubini A."/>
            <person name="Sitrit Y."/>
            <person name="Splivallo R."/>
            <person name="Traeger S."/>
            <person name="Wang M."/>
            <person name="Zifcakova L."/>
            <person name="Wipf D."/>
            <person name="Zambonelli A."/>
            <person name="Paolocci F."/>
            <person name="Nowrousian M."/>
            <person name="Ottonello S."/>
            <person name="Baldrian P."/>
            <person name="Spatafora J.W."/>
            <person name="Henrissat B."/>
            <person name="Nagy L.G."/>
            <person name="Aury J.M."/>
            <person name="Wincker P."/>
            <person name="Grigoriev I.V."/>
            <person name="Bonfante P."/>
            <person name="Martin F.M."/>
        </authorList>
    </citation>
    <scope>NUCLEOTIDE SEQUENCE [LARGE SCALE GENOMIC DNA]</scope>
    <source>
        <strain evidence="5 6">CCBAS932</strain>
    </source>
</reference>
<dbReference type="InterPro" id="IPR036770">
    <property type="entry name" value="Ankyrin_rpt-contain_sf"/>
</dbReference>
<dbReference type="Pfam" id="PF22939">
    <property type="entry name" value="WHD_GPIID"/>
    <property type="match status" value="1"/>
</dbReference>
<dbReference type="SUPFAM" id="SSF52540">
    <property type="entry name" value="P-loop containing nucleoside triphosphate hydrolases"/>
    <property type="match status" value="1"/>
</dbReference>
<evidence type="ECO:0000256" key="1">
    <source>
        <dbReference type="ARBA" id="ARBA00022737"/>
    </source>
</evidence>
<dbReference type="STRING" id="1392247.A0A3N4KGR6"/>
<dbReference type="InterPro" id="IPR002110">
    <property type="entry name" value="Ankyrin_rpt"/>
</dbReference>
<dbReference type="InterPro" id="IPR054471">
    <property type="entry name" value="GPIID_WHD"/>
</dbReference>
<organism evidence="5 6">
    <name type="scientific">Morchella conica CCBAS932</name>
    <dbReference type="NCBI Taxonomy" id="1392247"/>
    <lineage>
        <taxon>Eukaryota</taxon>
        <taxon>Fungi</taxon>
        <taxon>Dikarya</taxon>
        <taxon>Ascomycota</taxon>
        <taxon>Pezizomycotina</taxon>
        <taxon>Pezizomycetes</taxon>
        <taxon>Pezizales</taxon>
        <taxon>Morchellaceae</taxon>
        <taxon>Morchella</taxon>
    </lineage>
</organism>
<feature type="repeat" description="ANK" evidence="2">
    <location>
        <begin position="545"/>
        <end position="567"/>
    </location>
</feature>
<evidence type="ECO:0000259" key="4">
    <source>
        <dbReference type="Pfam" id="PF24883"/>
    </source>
</evidence>
<dbReference type="Pfam" id="PF24883">
    <property type="entry name" value="NPHP3_N"/>
    <property type="match status" value="1"/>
</dbReference>